<evidence type="ECO:0000256" key="1">
    <source>
        <dbReference type="SAM" id="MobiDB-lite"/>
    </source>
</evidence>
<dbReference type="AlphaFoldDB" id="A0A9N9HLC4"/>
<proteinExistence type="predicted"/>
<keyword evidence="3" id="KW-1185">Reference proteome</keyword>
<comment type="caution">
    <text evidence="2">The sequence shown here is derived from an EMBL/GenBank/DDBJ whole genome shotgun (WGS) entry which is preliminary data.</text>
</comment>
<feature type="region of interest" description="Disordered" evidence="1">
    <location>
        <begin position="40"/>
        <end position="80"/>
    </location>
</feature>
<sequence>MDDEVGWVDEDEAKQLFLVLTKNMKELKLSKHPQTLYQLLNNHNTGSSSGSNFGDSSSSGDGSGIDFSDSSNSDGSNNDSFNDNFNDDKIIKNVQFNALINIIEDKLKLKNEYLISGYKLRLKAGSSILDDEDVQLKVTSYLQQHKFNTTVHNFRDYISNEILPSV</sequence>
<reference evidence="2" key="1">
    <citation type="submission" date="2021-06" db="EMBL/GenBank/DDBJ databases">
        <authorList>
            <person name="Kallberg Y."/>
            <person name="Tangrot J."/>
            <person name="Rosling A."/>
        </authorList>
    </citation>
    <scope>NUCLEOTIDE SEQUENCE</scope>
    <source>
        <strain evidence="2">UK204</strain>
    </source>
</reference>
<gene>
    <name evidence="2" type="ORF">FCALED_LOCUS12755</name>
</gene>
<evidence type="ECO:0000313" key="3">
    <source>
        <dbReference type="Proteomes" id="UP000789570"/>
    </source>
</evidence>
<feature type="non-terminal residue" evidence="2">
    <location>
        <position position="1"/>
    </location>
</feature>
<dbReference type="Proteomes" id="UP000789570">
    <property type="component" value="Unassembled WGS sequence"/>
</dbReference>
<dbReference type="EMBL" id="CAJVPQ010006554">
    <property type="protein sequence ID" value="CAG8686046.1"/>
    <property type="molecule type" value="Genomic_DNA"/>
</dbReference>
<evidence type="ECO:0000313" key="2">
    <source>
        <dbReference type="EMBL" id="CAG8686046.1"/>
    </source>
</evidence>
<protein>
    <submittedName>
        <fullName evidence="2">1734_t:CDS:1</fullName>
    </submittedName>
</protein>
<dbReference type="OrthoDB" id="2437321at2759"/>
<name>A0A9N9HLC4_9GLOM</name>
<feature type="compositionally biased region" description="Low complexity" evidence="1">
    <location>
        <begin position="46"/>
        <end position="80"/>
    </location>
</feature>
<accession>A0A9N9HLC4</accession>
<organism evidence="2 3">
    <name type="scientific">Funneliformis caledonium</name>
    <dbReference type="NCBI Taxonomy" id="1117310"/>
    <lineage>
        <taxon>Eukaryota</taxon>
        <taxon>Fungi</taxon>
        <taxon>Fungi incertae sedis</taxon>
        <taxon>Mucoromycota</taxon>
        <taxon>Glomeromycotina</taxon>
        <taxon>Glomeromycetes</taxon>
        <taxon>Glomerales</taxon>
        <taxon>Glomeraceae</taxon>
        <taxon>Funneliformis</taxon>
    </lineage>
</organism>